<gene>
    <name evidence="2" type="ORF">F4Y60_12660</name>
</gene>
<protein>
    <submittedName>
        <fullName evidence="2">Helix-turn-helix domain-containing protein</fullName>
    </submittedName>
</protein>
<comment type="caution">
    <text evidence="2">The sequence shown here is derived from an EMBL/GenBank/DDBJ whole genome shotgun (WGS) entry which is preliminary data.</text>
</comment>
<dbReference type="Pfam" id="PF12323">
    <property type="entry name" value="HTH_OrfB_IS605"/>
    <property type="match status" value="1"/>
</dbReference>
<feature type="domain" description="Transposase putative helix-turn-helix" evidence="1">
    <location>
        <begin position="1"/>
        <end position="34"/>
    </location>
</feature>
<evidence type="ECO:0000259" key="1">
    <source>
        <dbReference type="Pfam" id="PF12323"/>
    </source>
</evidence>
<reference evidence="2" key="1">
    <citation type="submission" date="2019-09" db="EMBL/GenBank/DDBJ databases">
        <title>Characterisation of the sponge microbiome using genome-centric metagenomics.</title>
        <authorList>
            <person name="Engelberts J.P."/>
            <person name="Robbins S.J."/>
            <person name="De Goeij J.M."/>
            <person name="Aranda M."/>
            <person name="Bell S.C."/>
            <person name="Webster N.S."/>
        </authorList>
    </citation>
    <scope>NUCLEOTIDE SEQUENCE</scope>
    <source>
        <strain evidence="2">SB0664_bin_43</strain>
    </source>
</reference>
<accession>A0A6B0Y2H3</accession>
<proteinExistence type="predicted"/>
<name>A0A6B0Y2H3_9RHOB</name>
<sequence length="101" mass="11439">MLLALKVELRPTPEQATWLLKCIGARRCTYDVLLEHFRQDGVKWSKKAACGLFMREVRQPWIAEVASRAPRNAIDGLDAAIAVRCSVHGGRFDEFWGRRAG</sequence>
<dbReference type="InterPro" id="IPR021027">
    <property type="entry name" value="Transposase_put_HTH"/>
</dbReference>
<dbReference type="EMBL" id="VXRY01000520">
    <property type="protein sequence ID" value="MXY34908.1"/>
    <property type="molecule type" value="Genomic_DNA"/>
</dbReference>
<dbReference type="AlphaFoldDB" id="A0A6B0Y2H3"/>
<organism evidence="2">
    <name type="scientific">Boseongicola sp. SB0664_bin_43</name>
    <dbReference type="NCBI Taxonomy" id="2604844"/>
    <lineage>
        <taxon>Bacteria</taxon>
        <taxon>Pseudomonadati</taxon>
        <taxon>Pseudomonadota</taxon>
        <taxon>Alphaproteobacteria</taxon>
        <taxon>Rhodobacterales</taxon>
        <taxon>Paracoccaceae</taxon>
        <taxon>Boseongicola</taxon>
    </lineage>
</organism>
<evidence type="ECO:0000313" key="2">
    <source>
        <dbReference type="EMBL" id="MXY34908.1"/>
    </source>
</evidence>